<comment type="catalytic activity">
    <reaction evidence="11 14">
        <text>cytidine + H2O + H(+) = uridine + NH4(+)</text>
        <dbReference type="Rhea" id="RHEA:16069"/>
        <dbReference type="ChEBI" id="CHEBI:15377"/>
        <dbReference type="ChEBI" id="CHEBI:15378"/>
        <dbReference type="ChEBI" id="CHEBI:16704"/>
        <dbReference type="ChEBI" id="CHEBI:17562"/>
        <dbReference type="ChEBI" id="CHEBI:28938"/>
        <dbReference type="EC" id="3.5.4.5"/>
    </reaction>
</comment>
<keyword evidence="7 14" id="KW-0378">Hydrolase</keyword>
<dbReference type="EC" id="3.5.4.5" evidence="4 14"/>
<organism evidence="16 17">
    <name type="scientific">Cochleicola gelatinilyticus</name>
    <dbReference type="NCBI Taxonomy" id="1763537"/>
    <lineage>
        <taxon>Bacteria</taxon>
        <taxon>Pseudomonadati</taxon>
        <taxon>Bacteroidota</taxon>
        <taxon>Flavobacteriia</taxon>
        <taxon>Flavobacteriales</taxon>
        <taxon>Flavobacteriaceae</taxon>
        <taxon>Cochleicola</taxon>
    </lineage>
</organism>
<dbReference type="RefSeq" id="WP_068589419.1">
    <property type="nucleotide sequence ID" value="NZ_LRXL01000026.1"/>
</dbReference>
<evidence type="ECO:0000259" key="15">
    <source>
        <dbReference type="PROSITE" id="PS51747"/>
    </source>
</evidence>
<evidence type="ECO:0000256" key="11">
    <source>
        <dbReference type="ARBA" id="ARBA00049558"/>
    </source>
</evidence>
<comment type="function">
    <text evidence="2 14">This enzyme scavenges exogenous and endogenous cytidine and 2'-deoxycytidine for UMP synthesis.</text>
</comment>
<dbReference type="InterPro" id="IPR050202">
    <property type="entry name" value="Cyt/Deoxycyt_deaminase"/>
</dbReference>
<evidence type="ECO:0000256" key="5">
    <source>
        <dbReference type="ARBA" id="ARBA00018266"/>
    </source>
</evidence>
<accession>A0A167IHC8</accession>
<dbReference type="InterPro" id="IPR002125">
    <property type="entry name" value="CMP_dCMP_dom"/>
</dbReference>
<dbReference type="SUPFAM" id="SSF53927">
    <property type="entry name" value="Cytidine deaminase-like"/>
    <property type="match status" value="1"/>
</dbReference>
<dbReference type="AlphaFoldDB" id="A0A167IHC8"/>
<proteinExistence type="inferred from homology"/>
<keyword evidence="8 13" id="KW-0862">Zinc</keyword>
<dbReference type="InterPro" id="IPR006262">
    <property type="entry name" value="Cyt_deam_tetra"/>
</dbReference>
<feature type="domain" description="CMP/dCMP-type deaminase" evidence="15">
    <location>
        <begin position="21"/>
        <end position="158"/>
    </location>
</feature>
<evidence type="ECO:0000313" key="16">
    <source>
        <dbReference type="EMBL" id="OAB79652.1"/>
    </source>
</evidence>
<evidence type="ECO:0000256" key="12">
    <source>
        <dbReference type="PIRSR" id="PIRSR606262-1"/>
    </source>
</evidence>
<gene>
    <name evidence="16" type="ORF">ULVI_02550</name>
</gene>
<dbReference type="EMBL" id="LRXL01000026">
    <property type="protein sequence ID" value="OAB79652.1"/>
    <property type="molecule type" value="Genomic_DNA"/>
</dbReference>
<evidence type="ECO:0000256" key="3">
    <source>
        <dbReference type="ARBA" id="ARBA00006576"/>
    </source>
</evidence>
<dbReference type="OrthoDB" id="9795347at2"/>
<dbReference type="Proteomes" id="UP000077013">
    <property type="component" value="Unassembled WGS sequence"/>
</dbReference>
<dbReference type="PANTHER" id="PTHR11644">
    <property type="entry name" value="CYTIDINE DEAMINASE"/>
    <property type="match status" value="1"/>
</dbReference>
<sequence length="160" mass="17549">MKKLTIETHLEVFETFSELPLEVQNLMNKAQQARENAYAPYSHFKVGAALQLASGETVIGNNQENAAFPSGLCAERVAVFYAGASYPSAIIKMMAITARSLKQKVTTPIPPCGACRQSLVEYEVKQNAPIILYFMGESGKIVKANSIKDLLPLIFDSSYL</sequence>
<evidence type="ECO:0000256" key="8">
    <source>
        <dbReference type="ARBA" id="ARBA00022833"/>
    </source>
</evidence>
<evidence type="ECO:0000256" key="6">
    <source>
        <dbReference type="ARBA" id="ARBA00022723"/>
    </source>
</evidence>
<reference evidence="16 17" key="1">
    <citation type="submission" date="2016-02" db="EMBL/GenBank/DDBJ databases">
        <title>Ulvibacter sp. LPB0005, isolated from Thais luteostoma.</title>
        <authorList>
            <person name="Shin S.-K."/>
            <person name="Yi H."/>
        </authorList>
    </citation>
    <scope>NUCLEOTIDE SEQUENCE [LARGE SCALE GENOMIC DNA]</scope>
    <source>
        <strain evidence="16 17">LPB0005</strain>
    </source>
</reference>
<keyword evidence="17" id="KW-1185">Reference proteome</keyword>
<dbReference type="GO" id="GO:0005829">
    <property type="term" value="C:cytosol"/>
    <property type="evidence" value="ECO:0007669"/>
    <property type="project" value="TreeGrafter"/>
</dbReference>
<dbReference type="GO" id="GO:0072527">
    <property type="term" value="P:pyrimidine-containing compound metabolic process"/>
    <property type="evidence" value="ECO:0007669"/>
    <property type="project" value="UniProtKB-ARBA"/>
</dbReference>
<dbReference type="NCBIfam" id="TIGR01354">
    <property type="entry name" value="cyt_deam_tetra"/>
    <property type="match status" value="1"/>
</dbReference>
<comment type="similarity">
    <text evidence="3 14">Belongs to the cytidine and deoxycytidylate deaminase family.</text>
</comment>
<dbReference type="GO" id="GO:0008270">
    <property type="term" value="F:zinc ion binding"/>
    <property type="evidence" value="ECO:0007669"/>
    <property type="project" value="UniProtKB-UniRule"/>
</dbReference>
<evidence type="ECO:0000256" key="4">
    <source>
        <dbReference type="ARBA" id="ARBA00012783"/>
    </source>
</evidence>
<dbReference type="PANTHER" id="PTHR11644:SF2">
    <property type="entry name" value="CYTIDINE DEAMINASE"/>
    <property type="match status" value="1"/>
</dbReference>
<feature type="binding site" evidence="13">
    <location>
        <position position="115"/>
    </location>
    <ligand>
        <name>Zn(2+)</name>
        <dbReference type="ChEBI" id="CHEBI:29105"/>
        <note>catalytic</note>
    </ligand>
</feature>
<comment type="cofactor">
    <cofactor evidence="1 13 14">
        <name>Zn(2+)</name>
        <dbReference type="ChEBI" id="CHEBI:29105"/>
    </cofactor>
</comment>
<feature type="binding site" evidence="13">
    <location>
        <position position="112"/>
    </location>
    <ligand>
        <name>Zn(2+)</name>
        <dbReference type="ChEBI" id="CHEBI:29105"/>
        <note>catalytic</note>
    </ligand>
</feature>
<evidence type="ECO:0000256" key="10">
    <source>
        <dbReference type="ARBA" id="ARBA00049252"/>
    </source>
</evidence>
<dbReference type="GO" id="GO:0042802">
    <property type="term" value="F:identical protein binding"/>
    <property type="evidence" value="ECO:0007669"/>
    <property type="project" value="UniProtKB-ARBA"/>
</dbReference>
<dbReference type="InterPro" id="IPR016192">
    <property type="entry name" value="APOBEC/CMP_deaminase_Zn-bd"/>
</dbReference>
<evidence type="ECO:0000256" key="2">
    <source>
        <dbReference type="ARBA" id="ARBA00003949"/>
    </source>
</evidence>
<dbReference type="Gene3D" id="3.40.140.10">
    <property type="entry name" value="Cytidine Deaminase, domain 2"/>
    <property type="match status" value="1"/>
</dbReference>
<name>A0A167IHC8_9FLAO</name>
<protein>
    <recommendedName>
        <fullName evidence="5 14">Cytidine deaminase</fullName>
        <ecNumber evidence="4 14">3.5.4.5</ecNumber>
    </recommendedName>
    <alternativeName>
        <fullName evidence="9 14">Cytidine aminohydrolase</fullName>
    </alternativeName>
</protein>
<keyword evidence="6 13" id="KW-0479">Metal-binding</keyword>
<dbReference type="NCBIfam" id="NF004064">
    <property type="entry name" value="PRK05578.1"/>
    <property type="match status" value="1"/>
</dbReference>
<dbReference type="PROSITE" id="PS51747">
    <property type="entry name" value="CYT_DCMP_DEAMINASES_2"/>
    <property type="match status" value="1"/>
</dbReference>
<evidence type="ECO:0000256" key="9">
    <source>
        <dbReference type="ARBA" id="ARBA00032005"/>
    </source>
</evidence>
<comment type="catalytic activity">
    <reaction evidence="10 14">
        <text>2'-deoxycytidine + H2O + H(+) = 2'-deoxyuridine + NH4(+)</text>
        <dbReference type="Rhea" id="RHEA:13433"/>
        <dbReference type="ChEBI" id="CHEBI:15377"/>
        <dbReference type="ChEBI" id="CHEBI:15378"/>
        <dbReference type="ChEBI" id="CHEBI:15698"/>
        <dbReference type="ChEBI" id="CHEBI:16450"/>
        <dbReference type="ChEBI" id="CHEBI:28938"/>
        <dbReference type="EC" id="3.5.4.5"/>
    </reaction>
</comment>
<evidence type="ECO:0000256" key="7">
    <source>
        <dbReference type="ARBA" id="ARBA00022801"/>
    </source>
</evidence>
<feature type="binding site" evidence="13">
    <location>
        <position position="73"/>
    </location>
    <ligand>
        <name>Zn(2+)</name>
        <dbReference type="ChEBI" id="CHEBI:29105"/>
        <note>catalytic</note>
    </ligand>
</feature>
<dbReference type="CDD" id="cd01283">
    <property type="entry name" value="cytidine_deaminase"/>
    <property type="match status" value="1"/>
</dbReference>
<evidence type="ECO:0000313" key="17">
    <source>
        <dbReference type="Proteomes" id="UP000077013"/>
    </source>
</evidence>
<dbReference type="PROSITE" id="PS00903">
    <property type="entry name" value="CYT_DCMP_DEAMINASES_1"/>
    <property type="match status" value="1"/>
</dbReference>
<feature type="active site" description="Proton donor" evidence="12">
    <location>
        <position position="75"/>
    </location>
</feature>
<evidence type="ECO:0000256" key="14">
    <source>
        <dbReference type="RuleBase" id="RU364006"/>
    </source>
</evidence>
<evidence type="ECO:0000256" key="13">
    <source>
        <dbReference type="PIRSR" id="PIRSR606262-3"/>
    </source>
</evidence>
<dbReference type="GO" id="GO:0055086">
    <property type="term" value="P:nucleobase-containing small molecule metabolic process"/>
    <property type="evidence" value="ECO:0007669"/>
    <property type="project" value="UniProtKB-ARBA"/>
</dbReference>
<comment type="caution">
    <text evidence="16">The sequence shown here is derived from an EMBL/GenBank/DDBJ whole genome shotgun (WGS) entry which is preliminary data.</text>
</comment>
<dbReference type="InterPro" id="IPR016193">
    <property type="entry name" value="Cytidine_deaminase-like"/>
</dbReference>
<dbReference type="STRING" id="1763537.ULVI_02550"/>
<dbReference type="Pfam" id="PF00383">
    <property type="entry name" value="dCMP_cyt_deam_1"/>
    <property type="match status" value="1"/>
</dbReference>
<dbReference type="GO" id="GO:0004126">
    <property type="term" value="F:cytidine deaminase activity"/>
    <property type="evidence" value="ECO:0007669"/>
    <property type="project" value="UniProtKB-UniRule"/>
</dbReference>
<evidence type="ECO:0000256" key="1">
    <source>
        <dbReference type="ARBA" id="ARBA00001947"/>
    </source>
</evidence>